<evidence type="ECO:0000313" key="4">
    <source>
        <dbReference type="Proteomes" id="UP000273998"/>
    </source>
</evidence>
<evidence type="ECO:0000313" key="3">
    <source>
        <dbReference type="EMBL" id="RSI57411.1"/>
    </source>
</evidence>
<gene>
    <name evidence="3" type="primary">lytC</name>
    <name evidence="3" type="ORF">D8867_06015</name>
</gene>
<keyword evidence="1 3" id="KW-0378">Hydrolase</keyword>
<dbReference type="SMART" id="SM00646">
    <property type="entry name" value="Ami_3"/>
    <property type="match status" value="1"/>
</dbReference>
<dbReference type="Proteomes" id="UP000273998">
    <property type="component" value="Unassembled WGS sequence"/>
</dbReference>
<proteinExistence type="predicted"/>
<dbReference type="Pfam" id="PF01520">
    <property type="entry name" value="Amidase_3"/>
    <property type="match status" value="1"/>
</dbReference>
<comment type="caution">
    <text evidence="3">The sequence shown here is derived from an EMBL/GenBank/DDBJ whole genome shotgun (WGS) entry which is preliminary data.</text>
</comment>
<dbReference type="InterPro" id="IPR050695">
    <property type="entry name" value="N-acetylmuramoyl_amidase_3"/>
</dbReference>
<evidence type="ECO:0000256" key="1">
    <source>
        <dbReference type="ARBA" id="ARBA00022801"/>
    </source>
</evidence>
<reference evidence="3 4" key="1">
    <citation type="submission" date="2018-11" db="EMBL/GenBank/DDBJ databases">
        <title>Species Designations Belie Phenotypic and Genotypic Heterogeneity in Oral Streptococci.</title>
        <authorList>
            <person name="Velsko I."/>
        </authorList>
    </citation>
    <scope>NUCLEOTIDE SEQUENCE [LARGE SCALE GENOMIC DNA]</scope>
    <source>
        <strain evidence="3 4">BCC42</strain>
    </source>
</reference>
<name>A0AAX1YAY6_STRSL</name>
<organism evidence="3 4">
    <name type="scientific">Streptococcus salivarius</name>
    <dbReference type="NCBI Taxonomy" id="1304"/>
    <lineage>
        <taxon>Bacteria</taxon>
        <taxon>Bacillati</taxon>
        <taxon>Bacillota</taxon>
        <taxon>Bacilli</taxon>
        <taxon>Lactobacillales</taxon>
        <taxon>Streptococcaceae</taxon>
        <taxon>Streptococcus</taxon>
    </lineage>
</organism>
<dbReference type="PANTHER" id="PTHR30404:SF0">
    <property type="entry name" value="N-ACETYLMURAMOYL-L-ALANINE AMIDASE AMIC"/>
    <property type="match status" value="1"/>
</dbReference>
<dbReference type="AlphaFoldDB" id="A0AAX1YAY6"/>
<dbReference type="GO" id="GO:0008745">
    <property type="term" value="F:N-acetylmuramoyl-L-alanine amidase activity"/>
    <property type="evidence" value="ECO:0007669"/>
    <property type="project" value="UniProtKB-EC"/>
</dbReference>
<evidence type="ECO:0000259" key="2">
    <source>
        <dbReference type="SMART" id="SM00646"/>
    </source>
</evidence>
<dbReference type="EC" id="3.5.1.28" evidence="3"/>
<sequence>MTLAIQSRVKAKLEAEGYQVVTTRTSDTYVDLTDRSRAANASESDIFVSIHINASGSSASQGIETYYYQPYAEYPSRINATYHANPIRLSMSDTLANAIQSSLINATGAQNQGVKRQTFAVLRETTAPAVLLELGFLSNPQEAARLNTSAYQETLANAIVAGIKRYYSIYN</sequence>
<dbReference type="InterPro" id="IPR002508">
    <property type="entry name" value="MurNAc-LAA_cat"/>
</dbReference>
<accession>A0AAX1YAY6</accession>
<dbReference type="EMBL" id="RJNF01000014">
    <property type="protein sequence ID" value="RSI57411.1"/>
    <property type="molecule type" value="Genomic_DNA"/>
</dbReference>
<dbReference type="PANTHER" id="PTHR30404">
    <property type="entry name" value="N-ACETYLMURAMOYL-L-ALANINE AMIDASE"/>
    <property type="match status" value="1"/>
</dbReference>
<feature type="domain" description="MurNAc-LAA" evidence="2">
    <location>
        <begin position="36"/>
        <end position="164"/>
    </location>
</feature>
<protein>
    <submittedName>
        <fullName evidence="3">N-acetylmuramoyl-L-alanine amidase LytC</fullName>
        <ecNumber evidence="3">3.5.1.28</ecNumber>
    </submittedName>
</protein>
<dbReference type="GO" id="GO:0009253">
    <property type="term" value="P:peptidoglycan catabolic process"/>
    <property type="evidence" value="ECO:0007669"/>
    <property type="project" value="InterPro"/>
</dbReference>
<dbReference type="GO" id="GO:0030288">
    <property type="term" value="C:outer membrane-bounded periplasmic space"/>
    <property type="evidence" value="ECO:0007669"/>
    <property type="project" value="TreeGrafter"/>
</dbReference>
<dbReference type="SUPFAM" id="SSF53187">
    <property type="entry name" value="Zn-dependent exopeptidases"/>
    <property type="match status" value="1"/>
</dbReference>
<dbReference type="Gene3D" id="3.40.630.40">
    <property type="entry name" value="Zn-dependent exopeptidases"/>
    <property type="match status" value="1"/>
</dbReference>
<dbReference type="CDD" id="cd02696">
    <property type="entry name" value="MurNAc-LAA"/>
    <property type="match status" value="1"/>
</dbReference>